<proteinExistence type="inferred from homology"/>
<comment type="cofactor">
    <cofactor evidence="1 12">
        <name>Cu(+)</name>
        <dbReference type="ChEBI" id="CHEBI:49552"/>
    </cofactor>
</comment>
<feature type="binding site" description="type 1 copper site" evidence="12">
    <location>
        <position position="113"/>
    </location>
    <ligand>
        <name>Cu cation</name>
        <dbReference type="ChEBI" id="CHEBI:23378"/>
        <label>1</label>
    </ligand>
</feature>
<protein>
    <recommendedName>
        <fullName evidence="6">Copper-containing nitrite reductase</fullName>
        <ecNumber evidence="5">1.7.2.1</ecNumber>
    </recommendedName>
</protein>
<accession>A0A2H0LPM7</accession>
<dbReference type="EC" id="1.7.2.1" evidence="5"/>
<feature type="binding site" description="type 1 copper site" evidence="12">
    <location>
        <position position="118"/>
    </location>
    <ligand>
        <name>Cu cation</name>
        <dbReference type="ChEBI" id="CHEBI:23378"/>
        <label>1</label>
    </ligand>
</feature>
<dbReference type="EMBL" id="PCVY01000044">
    <property type="protein sequence ID" value="PIQ86390.1"/>
    <property type="molecule type" value="Genomic_DNA"/>
</dbReference>
<dbReference type="FunFam" id="2.60.40.420:FF:000093">
    <property type="entry name" value="Copper-containing nitrite reductase"/>
    <property type="match status" value="1"/>
</dbReference>
<evidence type="ECO:0000313" key="15">
    <source>
        <dbReference type="Proteomes" id="UP000230859"/>
    </source>
</evidence>
<dbReference type="InterPro" id="IPR045087">
    <property type="entry name" value="Cu-oxidase_fam"/>
</dbReference>
<keyword evidence="7 12" id="KW-0479">Metal-binding</keyword>
<evidence type="ECO:0000256" key="9">
    <source>
        <dbReference type="ARBA" id="ARBA00023002"/>
    </source>
</evidence>
<dbReference type="GO" id="GO:0005507">
    <property type="term" value="F:copper ion binding"/>
    <property type="evidence" value="ECO:0007669"/>
    <property type="project" value="InterPro"/>
</dbReference>
<gene>
    <name evidence="14" type="primary">nirK</name>
    <name evidence="14" type="ORF">COV74_04850</name>
</gene>
<feature type="binding site" description="type 1 copper site" evidence="12">
    <location>
        <position position="307"/>
    </location>
    <ligand>
        <name>Cu cation</name>
        <dbReference type="ChEBI" id="CHEBI:23378"/>
        <label>1</label>
    </ligand>
</feature>
<dbReference type="InterPro" id="IPR001287">
    <property type="entry name" value="NO2-reductase_Cu"/>
</dbReference>
<comment type="caution">
    <text evidence="14">The sequence shown here is derived from an EMBL/GenBank/DDBJ whole genome shotgun (WGS) entry which is preliminary data.</text>
</comment>
<dbReference type="CDD" id="cd04208">
    <property type="entry name" value="CuRO_2_CuNIR"/>
    <property type="match status" value="1"/>
</dbReference>
<evidence type="ECO:0000256" key="10">
    <source>
        <dbReference type="ARBA" id="ARBA00023008"/>
    </source>
</evidence>
<comment type="catalytic activity">
    <reaction evidence="11">
        <text>nitric oxide + Fe(III)-[cytochrome c] + H2O = Fe(II)-[cytochrome c] + nitrite + 2 H(+)</text>
        <dbReference type="Rhea" id="RHEA:15233"/>
        <dbReference type="Rhea" id="RHEA-COMP:10350"/>
        <dbReference type="Rhea" id="RHEA-COMP:14399"/>
        <dbReference type="ChEBI" id="CHEBI:15377"/>
        <dbReference type="ChEBI" id="CHEBI:15378"/>
        <dbReference type="ChEBI" id="CHEBI:16301"/>
        <dbReference type="ChEBI" id="CHEBI:16480"/>
        <dbReference type="ChEBI" id="CHEBI:29033"/>
        <dbReference type="ChEBI" id="CHEBI:29034"/>
        <dbReference type="EC" id="1.7.2.1"/>
    </reaction>
</comment>
<keyword evidence="8" id="KW-0677">Repeat</keyword>
<dbReference type="Gene3D" id="2.60.40.420">
    <property type="entry name" value="Cupredoxins - blue copper proteins"/>
    <property type="match status" value="2"/>
</dbReference>
<comment type="similarity">
    <text evidence="3">Belongs to the multicopper oxidase family.</text>
</comment>
<keyword evidence="10 12" id="KW-0186">Copper</keyword>
<dbReference type="AlphaFoldDB" id="A0A2H0LPM7"/>
<evidence type="ECO:0000256" key="7">
    <source>
        <dbReference type="ARBA" id="ARBA00022723"/>
    </source>
</evidence>
<dbReference type="InterPro" id="IPR008972">
    <property type="entry name" value="Cupredoxin"/>
</dbReference>
<dbReference type="Proteomes" id="UP000230859">
    <property type="component" value="Unassembled WGS sequence"/>
</dbReference>
<evidence type="ECO:0000256" key="5">
    <source>
        <dbReference type="ARBA" id="ARBA00011882"/>
    </source>
</evidence>
<comment type="cofactor">
    <cofactor evidence="2 12">
        <name>Cu(2+)</name>
        <dbReference type="ChEBI" id="CHEBI:29036"/>
    </cofactor>
</comment>
<dbReference type="PANTHER" id="PTHR11709:SF394">
    <property type="entry name" value="FI03373P-RELATED"/>
    <property type="match status" value="1"/>
</dbReference>
<evidence type="ECO:0000256" key="12">
    <source>
        <dbReference type="PIRSR" id="PIRSR601287-1"/>
    </source>
</evidence>
<comment type="subunit">
    <text evidence="4">Homotrimer.</text>
</comment>
<evidence type="ECO:0000256" key="3">
    <source>
        <dbReference type="ARBA" id="ARBA00010609"/>
    </source>
</evidence>
<evidence type="ECO:0000256" key="1">
    <source>
        <dbReference type="ARBA" id="ARBA00001960"/>
    </source>
</evidence>
<dbReference type="PANTHER" id="PTHR11709">
    <property type="entry name" value="MULTI-COPPER OXIDASE"/>
    <property type="match status" value="1"/>
</dbReference>
<reference evidence="14 15" key="1">
    <citation type="submission" date="2017-09" db="EMBL/GenBank/DDBJ databases">
        <title>Depth-based differentiation of microbial function through sediment-hosted aquifers and enrichment of novel symbionts in the deep terrestrial subsurface.</title>
        <authorList>
            <person name="Probst A.J."/>
            <person name="Ladd B."/>
            <person name="Jarett J.K."/>
            <person name="Geller-Mcgrath D.E."/>
            <person name="Sieber C.M."/>
            <person name="Emerson J.B."/>
            <person name="Anantharaman K."/>
            <person name="Thomas B.C."/>
            <person name="Malmstrom R."/>
            <person name="Stieglmeier M."/>
            <person name="Klingl A."/>
            <person name="Woyke T."/>
            <person name="Ryan C.M."/>
            <person name="Banfield J.F."/>
        </authorList>
    </citation>
    <scope>NUCLEOTIDE SEQUENCE [LARGE SCALE GENOMIC DNA]</scope>
    <source>
        <strain evidence="14">CG11_big_fil_rev_8_21_14_0_20_45_26</strain>
    </source>
</reference>
<dbReference type="GO" id="GO:0050421">
    <property type="term" value="F:nitrite reductase (NO-forming) activity"/>
    <property type="evidence" value="ECO:0007669"/>
    <property type="project" value="UniProtKB-EC"/>
</dbReference>
<feature type="binding site" description="type 1 copper site" evidence="12">
    <location>
        <position position="162"/>
    </location>
    <ligand>
        <name>Cu cation</name>
        <dbReference type="ChEBI" id="CHEBI:23378"/>
        <label>1</label>
    </ligand>
</feature>
<evidence type="ECO:0000256" key="4">
    <source>
        <dbReference type="ARBA" id="ARBA00011233"/>
    </source>
</evidence>
<evidence type="ECO:0000256" key="11">
    <source>
        <dbReference type="ARBA" id="ARBA00049340"/>
    </source>
</evidence>
<evidence type="ECO:0000256" key="8">
    <source>
        <dbReference type="ARBA" id="ARBA00022737"/>
    </source>
</evidence>
<feature type="binding site" description="type 1 copper site" evidence="12">
    <location>
        <position position="153"/>
    </location>
    <ligand>
        <name>Cu cation</name>
        <dbReference type="ChEBI" id="CHEBI:23378"/>
        <label>1</label>
    </ligand>
</feature>
<name>A0A2H0LPM7_9BACT</name>
<dbReference type="SUPFAM" id="SSF49503">
    <property type="entry name" value="Cupredoxins"/>
    <property type="match status" value="2"/>
</dbReference>
<feature type="domain" description="Plastocyanin-like" evidence="13">
    <location>
        <begin position="76"/>
        <end position="175"/>
    </location>
</feature>
<evidence type="ECO:0000313" key="14">
    <source>
        <dbReference type="EMBL" id="PIQ86390.1"/>
    </source>
</evidence>
<evidence type="ECO:0000256" key="6">
    <source>
        <dbReference type="ARBA" id="ARBA00017290"/>
    </source>
</evidence>
<keyword evidence="9" id="KW-0560">Oxidoreductase</keyword>
<organism evidence="14 15">
    <name type="scientific">Candidatus Abzuiibacterium crystallinum</name>
    <dbReference type="NCBI Taxonomy" id="1974748"/>
    <lineage>
        <taxon>Bacteria</taxon>
        <taxon>Pseudomonadati</taxon>
        <taxon>Candidatus Omnitrophota</taxon>
        <taxon>Candidatus Abzuiibacterium</taxon>
    </lineage>
</organism>
<dbReference type="NCBIfam" id="TIGR02376">
    <property type="entry name" value="Cu_nitrite_red"/>
    <property type="match status" value="1"/>
</dbReference>
<feature type="binding site" description="type 1 copper site" evidence="12">
    <location>
        <position position="154"/>
    </location>
    <ligand>
        <name>Cu cation</name>
        <dbReference type="ChEBI" id="CHEBI:23378"/>
        <label>1</label>
    </ligand>
</feature>
<evidence type="ECO:0000256" key="2">
    <source>
        <dbReference type="ARBA" id="ARBA00001973"/>
    </source>
</evidence>
<dbReference type="PRINTS" id="PR00695">
    <property type="entry name" value="CUNO2RDTASE"/>
</dbReference>
<dbReference type="Pfam" id="PF07732">
    <property type="entry name" value="Cu-oxidase_3"/>
    <property type="match status" value="1"/>
</dbReference>
<sequence>MKQQQQILIGIVTFFLGFGSTAFAASEPVSRELPVIEANMTFAPHVPPPIERNYPARVIIRLDSVEYRDELTSGIQYDFWGYNGQVPGPFIRVREGDVVQFHLKNHKDSKNTHTVDFHSITGPCGAACVLMTEPGDESVVEAKVIGAGIFVYHCAAPPIPVHIANGLYGLILVEPAGGMPKVDREYYVMQSEFYTETPVDGFAPFSSQRGMNEDPTFVVFNGKVGALTEKNALQAKTGETVRLYVGNIGPNLVSSFHVIGEIFDRVYREGTVQDAVHNVQTTLIPAGAASMVEFRVDVPGDFTLVDHSIFRINKGAAGTLHVEGEDRPDLLHKMQ</sequence>
<dbReference type="InterPro" id="IPR011707">
    <property type="entry name" value="Cu-oxidase-like_N"/>
</dbReference>
<evidence type="ECO:0000259" key="13">
    <source>
        <dbReference type="Pfam" id="PF07732"/>
    </source>
</evidence>